<feature type="transmembrane region" description="Helical" evidence="1">
    <location>
        <begin position="208"/>
        <end position="225"/>
    </location>
</feature>
<dbReference type="SUPFAM" id="SSF103473">
    <property type="entry name" value="MFS general substrate transporter"/>
    <property type="match status" value="1"/>
</dbReference>
<dbReference type="STRING" id="296218.AWN68_12445"/>
<proteinExistence type="predicted"/>
<gene>
    <name evidence="2" type="ORF">AWN68_12445</name>
</gene>
<dbReference type="AlphaFoldDB" id="A0A150WYJ6"/>
<evidence type="ECO:0000256" key="1">
    <source>
        <dbReference type="SAM" id="Phobius"/>
    </source>
</evidence>
<feature type="transmembrane region" description="Helical" evidence="1">
    <location>
        <begin position="125"/>
        <end position="151"/>
    </location>
</feature>
<comment type="caution">
    <text evidence="2">The sequence shown here is derived from an EMBL/GenBank/DDBJ whole genome shotgun (WGS) entry which is preliminary data.</text>
</comment>
<dbReference type="InterPro" id="IPR016024">
    <property type="entry name" value="ARM-type_fold"/>
</dbReference>
<dbReference type="PANTHER" id="PTHR43596">
    <property type="entry name" value="ADP,ATP CARRIER PROTEIN"/>
    <property type="match status" value="1"/>
</dbReference>
<dbReference type="Proteomes" id="UP000075615">
    <property type="component" value="Unassembled WGS sequence"/>
</dbReference>
<dbReference type="CDD" id="cd06174">
    <property type="entry name" value="MFS"/>
    <property type="match status" value="1"/>
</dbReference>
<evidence type="ECO:0000313" key="3">
    <source>
        <dbReference type="Proteomes" id="UP000075615"/>
    </source>
</evidence>
<keyword evidence="3" id="KW-1185">Reference proteome</keyword>
<feature type="transmembrane region" description="Helical" evidence="1">
    <location>
        <begin position="342"/>
        <end position="360"/>
    </location>
</feature>
<evidence type="ECO:0000313" key="2">
    <source>
        <dbReference type="EMBL" id="KYG71547.1"/>
    </source>
</evidence>
<dbReference type="EMBL" id="LRDB01000053">
    <property type="protein sequence ID" value="KYG71547.1"/>
    <property type="molecule type" value="Genomic_DNA"/>
</dbReference>
<reference evidence="2 3" key="1">
    <citation type="submission" date="2016-01" db="EMBL/GenBank/DDBJ databases">
        <title>Genome sequencing of Roseivirga echinicomitans KMM 6058.</title>
        <authorList>
            <person name="Selvaratnam C."/>
            <person name="Thevarajoo S."/>
            <person name="Goh K.M."/>
            <person name="Ee R."/>
            <person name="Chan K.-G."/>
            <person name="Chong C.S."/>
        </authorList>
    </citation>
    <scope>NUCLEOTIDE SEQUENCE [LARGE SCALE GENOMIC DNA]</scope>
    <source>
        <strain evidence="2 3">KMM 6058</strain>
    </source>
</reference>
<sequence>MQLNIFLIIFTLLIIKPVVNAQFVSVIGIDQLPLVFVLVAVFAMVVSTIYSKALSTNSLRKVTSATLYVSVFCLLGFGLLLHFGIATNITLYALYIGVAIFGVLATSQFWIMANLVFDAREAKRLFSFIGAGPIVGGVAGGYVASVVASYIEGTNLLFLGAFLLCFCIPLNRVIWKKHIQQLTPIQSKKRFSDFGDHPLWLIRKSKHLTYLALVIGLSVLISKLVEFQFSSIASAQFTDPDELTSFFGFWFSTFNVVSLLIQLFLTRKIVGTYGVGTSLFALPGGVLLGSLILLFSPMLWAAIFTKLWEVSVKQSINKSATELLSLPIPAAIKSQTKSFIDVFVDLAATGIAGLFLMFLVNGLDLSVRWVSVLTIVIVAIWVWVAIKVRHEYVNSFKLKLTQADKEAKKALPDFNNVSVLEGLKRALASGSENQILYVLDKVREIPDKRMFDNVVELLGHSSARIREKALACLYFLEQTVEQPQLEQLLHDVDMEVRYKAFAQLLRQTKQQRLTIINEYLQHSDPKVSGAALVGLSEDARNNPELQKLLKIEGRIQDKLSFLKLAETEEDRFLYQVMVLRAIGNANILALYNEIETALYHENKRITKEAIKAAGLTMSPYFVPKIIAFLEFKDTRPVAQEALLFYGEGIIKELQTYAQEETSRLELIWRLPEVLEKIDSANAVKALFGFLDTPDVALRLEALRSINAIQRDFPHLKIKKEDIVERVMEESNLYKNMLGALYQERQLLPNEISEEIQAARTNLVNILERRLDGTLERIFRLIGLRYPPEDVITAYNGIRSVNEHVRLNSVEFLDNLLEPALKKTLIPIAEGALFESISSETIQGLQVKIPDERVYFSMLLEGRDPKLKMAVFRLIEALGNKSYASLVKPLIQSKNEKVRKEAEKVYAALLA</sequence>
<dbReference type="Gene3D" id="1.25.10.10">
    <property type="entry name" value="Leucine-rich Repeat Variant"/>
    <property type="match status" value="2"/>
</dbReference>
<evidence type="ECO:0008006" key="4">
    <source>
        <dbReference type="Google" id="ProtNLM"/>
    </source>
</evidence>
<dbReference type="InterPro" id="IPR011989">
    <property type="entry name" value="ARM-like"/>
</dbReference>
<organism evidence="2 3">
    <name type="scientific">Roseivirga echinicomitans</name>
    <dbReference type="NCBI Taxonomy" id="296218"/>
    <lineage>
        <taxon>Bacteria</taxon>
        <taxon>Pseudomonadati</taxon>
        <taxon>Bacteroidota</taxon>
        <taxon>Cytophagia</taxon>
        <taxon>Cytophagales</taxon>
        <taxon>Roseivirgaceae</taxon>
        <taxon>Roseivirga</taxon>
    </lineage>
</organism>
<feature type="transmembrane region" description="Helical" evidence="1">
    <location>
        <begin position="91"/>
        <end position="113"/>
    </location>
</feature>
<dbReference type="InterPro" id="IPR036259">
    <property type="entry name" value="MFS_trans_sf"/>
</dbReference>
<accession>A0A150WYJ6</accession>
<feature type="transmembrane region" description="Helical" evidence="1">
    <location>
        <begin position="62"/>
        <end position="85"/>
    </location>
</feature>
<keyword evidence="1" id="KW-0472">Membrane</keyword>
<feature type="transmembrane region" description="Helical" evidence="1">
    <location>
        <begin position="157"/>
        <end position="175"/>
    </location>
</feature>
<dbReference type="PANTHER" id="PTHR43596:SF1">
    <property type="entry name" value="ADP,ATP CARRIER PROTEIN"/>
    <property type="match status" value="1"/>
</dbReference>
<keyword evidence="1" id="KW-1133">Transmembrane helix</keyword>
<protein>
    <recommendedName>
        <fullName evidence="4">ADP,ATP carrier protein</fullName>
    </recommendedName>
</protein>
<dbReference type="SUPFAM" id="SSF48371">
    <property type="entry name" value="ARM repeat"/>
    <property type="match status" value="1"/>
</dbReference>
<feature type="transmembrane region" description="Helical" evidence="1">
    <location>
        <begin position="277"/>
        <end position="303"/>
    </location>
</feature>
<feature type="transmembrane region" description="Helical" evidence="1">
    <location>
        <begin position="31"/>
        <end position="50"/>
    </location>
</feature>
<feature type="transmembrane region" description="Helical" evidence="1">
    <location>
        <begin position="245"/>
        <end position="265"/>
    </location>
</feature>
<keyword evidence="1" id="KW-0812">Transmembrane</keyword>
<name>A0A150WYJ6_9BACT</name>
<feature type="transmembrane region" description="Helical" evidence="1">
    <location>
        <begin position="367"/>
        <end position="386"/>
    </location>
</feature>